<dbReference type="PANTHER" id="PTHR33991:SF1">
    <property type="entry name" value="DNA REPAIR PROTEIN RECO"/>
    <property type="match status" value="1"/>
</dbReference>
<dbReference type="Proteomes" id="UP000006094">
    <property type="component" value="Chromosome"/>
</dbReference>
<evidence type="ECO:0000259" key="8">
    <source>
        <dbReference type="Pfam" id="PF11967"/>
    </source>
</evidence>
<name>K0B2H2_GOTA9</name>
<dbReference type="Pfam" id="PF11967">
    <property type="entry name" value="RecO_N"/>
    <property type="match status" value="1"/>
</dbReference>
<dbReference type="OrthoDB" id="9797083at2"/>
<keyword evidence="5 7" id="KW-0234">DNA repair</keyword>
<dbReference type="SUPFAM" id="SSF50249">
    <property type="entry name" value="Nucleic acid-binding proteins"/>
    <property type="match status" value="1"/>
</dbReference>
<dbReference type="GO" id="GO:0006302">
    <property type="term" value="P:double-strand break repair"/>
    <property type="evidence" value="ECO:0007669"/>
    <property type="project" value="TreeGrafter"/>
</dbReference>
<evidence type="ECO:0000256" key="3">
    <source>
        <dbReference type="ARBA" id="ARBA00022763"/>
    </source>
</evidence>
<evidence type="ECO:0000256" key="2">
    <source>
        <dbReference type="ARBA" id="ARBA00021310"/>
    </source>
</evidence>
<dbReference type="GO" id="GO:0043590">
    <property type="term" value="C:bacterial nucleoid"/>
    <property type="evidence" value="ECO:0007669"/>
    <property type="project" value="TreeGrafter"/>
</dbReference>
<evidence type="ECO:0000313" key="10">
    <source>
        <dbReference type="Proteomes" id="UP000006094"/>
    </source>
</evidence>
<evidence type="ECO:0000256" key="1">
    <source>
        <dbReference type="ARBA" id="ARBA00007452"/>
    </source>
</evidence>
<comment type="similarity">
    <text evidence="1 7">Belongs to the RecO family.</text>
</comment>
<keyword evidence="4 7" id="KW-0233">DNA recombination</keyword>
<keyword evidence="3 7" id="KW-0227">DNA damage</keyword>
<dbReference type="PATRIC" id="fig|1128398.3.peg.1857"/>
<protein>
    <recommendedName>
        <fullName evidence="2 7">DNA repair protein RecO</fullName>
    </recommendedName>
    <alternativeName>
        <fullName evidence="6 7">Recombination protein O</fullName>
    </alternativeName>
</protein>
<accession>K0B2H2</accession>
<dbReference type="EMBL" id="CP003326">
    <property type="protein sequence ID" value="AFS78816.1"/>
    <property type="molecule type" value="Genomic_DNA"/>
</dbReference>
<dbReference type="RefSeq" id="WP_014967952.1">
    <property type="nucleotide sequence ID" value="NC_018664.1"/>
</dbReference>
<organism evidence="9 10">
    <name type="scientific">Gottschalkia acidurici (strain ATCC 7906 / DSM 604 / BCRC 14475 / CIP 104303 / KCTC 5404 / NCIMB 10678 / 9a)</name>
    <name type="common">Clostridium acidurici</name>
    <dbReference type="NCBI Taxonomy" id="1128398"/>
    <lineage>
        <taxon>Bacteria</taxon>
        <taxon>Bacillati</taxon>
        <taxon>Bacillota</taxon>
        <taxon>Tissierellia</taxon>
        <taxon>Tissierellales</taxon>
        <taxon>Gottschalkiaceae</taxon>
        <taxon>Gottschalkia</taxon>
    </lineage>
</organism>
<dbReference type="AlphaFoldDB" id="K0B2H2"/>
<dbReference type="InterPro" id="IPR042242">
    <property type="entry name" value="RecO_C"/>
</dbReference>
<dbReference type="PANTHER" id="PTHR33991">
    <property type="entry name" value="DNA REPAIR PROTEIN RECO"/>
    <property type="match status" value="1"/>
</dbReference>
<comment type="function">
    <text evidence="7">Involved in DNA repair and RecF pathway recombination.</text>
</comment>
<dbReference type="SUPFAM" id="SSF57863">
    <property type="entry name" value="ArfGap/RecO-like zinc finger"/>
    <property type="match status" value="1"/>
</dbReference>
<dbReference type="STRING" id="1128398.Curi_c18090"/>
<evidence type="ECO:0000256" key="5">
    <source>
        <dbReference type="ARBA" id="ARBA00023204"/>
    </source>
</evidence>
<dbReference type="InterPro" id="IPR003717">
    <property type="entry name" value="RecO"/>
</dbReference>
<dbReference type="Pfam" id="PF02565">
    <property type="entry name" value="RecO_C"/>
    <property type="match status" value="1"/>
</dbReference>
<dbReference type="InterPro" id="IPR012340">
    <property type="entry name" value="NA-bd_OB-fold"/>
</dbReference>
<evidence type="ECO:0000256" key="7">
    <source>
        <dbReference type="HAMAP-Rule" id="MF_00201"/>
    </source>
</evidence>
<sequence>MFIESKGVVIRQTKYSESDRILTIFTKDKGKIQAIAKGARKPKSKLISSTETFCYSEFILYKGKSLYNINQGDVIDSFYSLREDIYKLSYATYILELVDSSLLDEEPNDILFELLVKTLKILSEAKGNYKKLLLAFQIKYISFIGYKPQLNQCVNCGNDLTNNIRFNIIQGGTVCENCFSNSTYEKDVKHTTVNNMRKLMYSKLDELKDIDIDKNEEQKIEEVIMMYITSHIEKKRFKSLEFIKTLEC</sequence>
<dbReference type="eggNOG" id="COG1381">
    <property type="taxonomic scope" value="Bacteria"/>
</dbReference>
<dbReference type="InterPro" id="IPR022572">
    <property type="entry name" value="DNA_rep/recomb_RecO_N"/>
</dbReference>
<reference evidence="9 10" key="1">
    <citation type="journal article" date="2012" name="PLoS ONE">
        <title>The purine-utilizing bacterium Clostridium acidurici 9a: a genome-guided metabolic reconsideration.</title>
        <authorList>
            <person name="Hartwich K."/>
            <person name="Poehlein A."/>
            <person name="Daniel R."/>
        </authorList>
    </citation>
    <scope>NUCLEOTIDE SEQUENCE [LARGE SCALE GENOMIC DNA]</scope>
    <source>
        <strain evidence="10">ATCC 7906 / DSM 604 / BCRC 14475 / CIP 104303 / KCTC 5404 / NCIMB 10678 / 9a</strain>
    </source>
</reference>
<dbReference type="Gene3D" id="1.20.1440.120">
    <property type="entry name" value="Recombination protein O, C-terminal domain"/>
    <property type="match status" value="1"/>
</dbReference>
<proteinExistence type="inferred from homology"/>
<evidence type="ECO:0000256" key="4">
    <source>
        <dbReference type="ARBA" id="ARBA00023172"/>
    </source>
</evidence>
<keyword evidence="10" id="KW-1185">Reference proteome</keyword>
<dbReference type="KEGG" id="cad:Curi_c18090"/>
<feature type="domain" description="DNA replication/recombination mediator RecO N-terminal" evidence="8">
    <location>
        <begin position="1"/>
        <end position="78"/>
    </location>
</feature>
<evidence type="ECO:0000256" key="6">
    <source>
        <dbReference type="ARBA" id="ARBA00033409"/>
    </source>
</evidence>
<dbReference type="HAMAP" id="MF_00201">
    <property type="entry name" value="RecO"/>
    <property type="match status" value="1"/>
</dbReference>
<dbReference type="GO" id="GO:0006310">
    <property type="term" value="P:DNA recombination"/>
    <property type="evidence" value="ECO:0007669"/>
    <property type="project" value="UniProtKB-UniRule"/>
</dbReference>
<gene>
    <name evidence="7 9" type="primary">recO</name>
    <name evidence="9" type="ordered locus">Curi_c18090</name>
</gene>
<dbReference type="HOGENOM" id="CLU_066632_3_0_9"/>
<dbReference type="NCBIfam" id="TIGR00613">
    <property type="entry name" value="reco"/>
    <property type="match status" value="1"/>
</dbReference>
<dbReference type="InterPro" id="IPR037278">
    <property type="entry name" value="ARFGAP/RecO"/>
</dbReference>
<dbReference type="Gene3D" id="2.40.50.140">
    <property type="entry name" value="Nucleic acid-binding proteins"/>
    <property type="match status" value="1"/>
</dbReference>
<evidence type="ECO:0000313" key="9">
    <source>
        <dbReference type="EMBL" id="AFS78816.1"/>
    </source>
</evidence>